<organism evidence="1 2">
    <name type="scientific">Bifidobacterium breve</name>
    <dbReference type="NCBI Taxonomy" id="1685"/>
    <lineage>
        <taxon>Bacteria</taxon>
        <taxon>Bacillati</taxon>
        <taxon>Actinomycetota</taxon>
        <taxon>Actinomycetes</taxon>
        <taxon>Bifidobacteriales</taxon>
        <taxon>Bifidobacteriaceae</taxon>
        <taxon>Bifidobacterium</taxon>
    </lineage>
</organism>
<accession>A0AAN1IEU1</accession>
<evidence type="ECO:0000313" key="1">
    <source>
        <dbReference type="EMBL" id="AUE18580.1"/>
    </source>
</evidence>
<proteinExistence type="predicted"/>
<sequence>MKRCCEWTVYMLTEHPDPMSFVTPDYWKSTGKEPAEDDGPTPVTVTGVQLPAAGVDAYEDGFGIRKGWSGRSR</sequence>
<dbReference type="Proteomes" id="UP000232496">
    <property type="component" value="Chromosome"/>
</dbReference>
<reference evidence="1 2" key="1">
    <citation type="submission" date="2017-09" db="EMBL/GenBank/DDBJ databases">
        <title>Comparative genomics and methylome analysis of the gut commensal Bifidobacterium breve.</title>
        <authorList>
            <person name="Bottacini F."/>
            <person name="Morrissey R."/>
            <person name="Roberts R.J."/>
            <person name="James K."/>
            <person name="van Breen J."/>
            <person name="Egan M."/>
            <person name="Lambert J."/>
            <person name="van Limpt K."/>
            <person name="Stanton C."/>
            <person name="Knol J."/>
            <person name="O' Connell Motherway M."/>
            <person name="van Sinderen D."/>
        </authorList>
    </citation>
    <scope>NUCLEOTIDE SEQUENCE [LARGE SCALE GENOMIC DNA]</scope>
    <source>
        <strain evidence="1 2">DRBB29</strain>
    </source>
</reference>
<protein>
    <submittedName>
        <fullName evidence="1">Transposase</fullName>
    </submittedName>
</protein>
<gene>
    <name evidence="1" type="ORF">DRBB29_1026</name>
</gene>
<name>A0AAN1IEU1_BIFBR</name>
<evidence type="ECO:0000313" key="2">
    <source>
        <dbReference type="Proteomes" id="UP000232496"/>
    </source>
</evidence>
<dbReference type="AlphaFoldDB" id="A0AAN1IEU1"/>
<dbReference type="EMBL" id="CP023198">
    <property type="protein sequence ID" value="AUE18580.1"/>
    <property type="molecule type" value="Genomic_DNA"/>
</dbReference>